<reference evidence="13 14" key="1">
    <citation type="submission" date="2018-05" db="EMBL/GenBank/DDBJ databases">
        <title>Marinifilum breve JC075T sp. nov., a marine bacterium isolated from Yongle Blue Hole in the South China Sea.</title>
        <authorList>
            <person name="Fu T."/>
        </authorList>
    </citation>
    <scope>NUCLEOTIDE SEQUENCE [LARGE SCALE GENOMIC DNA]</scope>
    <source>
        <strain evidence="13 14">JC075</strain>
    </source>
</reference>
<dbReference type="NCBIfam" id="TIGR00482">
    <property type="entry name" value="nicotinate (nicotinamide) nucleotide adenylyltransferase"/>
    <property type="match status" value="1"/>
</dbReference>
<evidence type="ECO:0000256" key="3">
    <source>
        <dbReference type="ARBA" id="ARBA00009014"/>
    </source>
</evidence>
<evidence type="ECO:0000313" key="13">
    <source>
        <dbReference type="EMBL" id="PXY01523.1"/>
    </source>
</evidence>
<dbReference type="Gene3D" id="3.40.50.620">
    <property type="entry name" value="HUPs"/>
    <property type="match status" value="1"/>
</dbReference>
<evidence type="ECO:0000256" key="10">
    <source>
        <dbReference type="ARBA" id="ARBA00048721"/>
    </source>
</evidence>
<dbReference type="InterPro" id="IPR005248">
    <property type="entry name" value="NadD/NMNAT"/>
</dbReference>
<accession>A0A2V3ZZ15</accession>
<dbReference type="GO" id="GO:0004515">
    <property type="term" value="F:nicotinate-nucleotide adenylyltransferase activity"/>
    <property type="evidence" value="ECO:0007669"/>
    <property type="project" value="UniProtKB-UniRule"/>
</dbReference>
<keyword evidence="8 11" id="KW-0067">ATP-binding</keyword>
<keyword evidence="14" id="KW-1185">Reference proteome</keyword>
<name>A0A2V3ZZ15_9BACT</name>
<dbReference type="InterPro" id="IPR004821">
    <property type="entry name" value="Cyt_trans-like"/>
</dbReference>
<evidence type="ECO:0000256" key="9">
    <source>
        <dbReference type="ARBA" id="ARBA00023027"/>
    </source>
</evidence>
<dbReference type="EC" id="2.7.7.18" evidence="11"/>
<evidence type="ECO:0000256" key="6">
    <source>
        <dbReference type="ARBA" id="ARBA00022695"/>
    </source>
</evidence>
<keyword evidence="4 11" id="KW-0662">Pyridine nucleotide biosynthesis</keyword>
<proteinExistence type="inferred from homology"/>
<keyword evidence="6 11" id="KW-0548">Nucleotidyltransferase</keyword>
<comment type="catalytic activity">
    <reaction evidence="10 11">
        <text>nicotinate beta-D-ribonucleotide + ATP + H(+) = deamido-NAD(+) + diphosphate</text>
        <dbReference type="Rhea" id="RHEA:22860"/>
        <dbReference type="ChEBI" id="CHEBI:15378"/>
        <dbReference type="ChEBI" id="CHEBI:30616"/>
        <dbReference type="ChEBI" id="CHEBI:33019"/>
        <dbReference type="ChEBI" id="CHEBI:57502"/>
        <dbReference type="ChEBI" id="CHEBI:58437"/>
        <dbReference type="EC" id="2.7.7.18"/>
    </reaction>
</comment>
<dbReference type="GO" id="GO:0009435">
    <property type="term" value="P:NAD+ biosynthetic process"/>
    <property type="evidence" value="ECO:0007669"/>
    <property type="project" value="UniProtKB-UniRule"/>
</dbReference>
<keyword evidence="7 11" id="KW-0547">Nucleotide-binding</keyword>
<evidence type="ECO:0000256" key="11">
    <source>
        <dbReference type="HAMAP-Rule" id="MF_00244"/>
    </source>
</evidence>
<dbReference type="PANTHER" id="PTHR39321:SF3">
    <property type="entry name" value="PHOSPHOPANTETHEINE ADENYLYLTRANSFERASE"/>
    <property type="match status" value="1"/>
</dbReference>
<dbReference type="Pfam" id="PF01467">
    <property type="entry name" value="CTP_transf_like"/>
    <property type="match status" value="1"/>
</dbReference>
<organism evidence="13 14">
    <name type="scientific">Marinifilum breve</name>
    <dbReference type="NCBI Taxonomy" id="2184082"/>
    <lineage>
        <taxon>Bacteria</taxon>
        <taxon>Pseudomonadati</taxon>
        <taxon>Bacteroidota</taxon>
        <taxon>Bacteroidia</taxon>
        <taxon>Marinilabiliales</taxon>
        <taxon>Marinifilaceae</taxon>
    </lineage>
</organism>
<comment type="similarity">
    <text evidence="3 11">Belongs to the NadD family.</text>
</comment>
<dbReference type="RefSeq" id="WP_110360336.1">
    <property type="nucleotide sequence ID" value="NZ_QFLI01000003.1"/>
</dbReference>
<evidence type="ECO:0000256" key="1">
    <source>
        <dbReference type="ARBA" id="ARBA00002324"/>
    </source>
</evidence>
<evidence type="ECO:0000313" key="14">
    <source>
        <dbReference type="Proteomes" id="UP000248079"/>
    </source>
</evidence>
<dbReference type="AlphaFoldDB" id="A0A2V3ZZ15"/>
<dbReference type="UniPathway" id="UPA00253">
    <property type="reaction ID" value="UER00332"/>
</dbReference>
<dbReference type="PANTHER" id="PTHR39321">
    <property type="entry name" value="NICOTINATE-NUCLEOTIDE ADENYLYLTRANSFERASE-RELATED"/>
    <property type="match status" value="1"/>
</dbReference>
<dbReference type="InterPro" id="IPR014729">
    <property type="entry name" value="Rossmann-like_a/b/a_fold"/>
</dbReference>
<dbReference type="GO" id="GO:0005524">
    <property type="term" value="F:ATP binding"/>
    <property type="evidence" value="ECO:0007669"/>
    <property type="project" value="UniProtKB-KW"/>
</dbReference>
<gene>
    <name evidence="11" type="primary">nadD</name>
    <name evidence="13" type="ORF">DF185_08540</name>
</gene>
<feature type="domain" description="Cytidyltransferase-like" evidence="12">
    <location>
        <begin position="7"/>
        <end position="165"/>
    </location>
</feature>
<keyword evidence="5 11" id="KW-0808">Transferase</keyword>
<evidence type="ECO:0000256" key="4">
    <source>
        <dbReference type="ARBA" id="ARBA00022642"/>
    </source>
</evidence>
<evidence type="ECO:0000256" key="7">
    <source>
        <dbReference type="ARBA" id="ARBA00022741"/>
    </source>
</evidence>
<protein>
    <recommendedName>
        <fullName evidence="11">Probable nicotinate-nucleotide adenylyltransferase</fullName>
        <ecNumber evidence="11">2.7.7.18</ecNumber>
    </recommendedName>
    <alternativeName>
        <fullName evidence="11">Deamido-NAD(+) diphosphorylase</fullName>
    </alternativeName>
    <alternativeName>
        <fullName evidence="11">Deamido-NAD(+) pyrophosphorylase</fullName>
    </alternativeName>
    <alternativeName>
        <fullName evidence="11">Nicotinate mononucleotide adenylyltransferase</fullName>
        <shortName evidence="11">NaMN adenylyltransferase</shortName>
    </alternativeName>
</protein>
<evidence type="ECO:0000256" key="8">
    <source>
        <dbReference type="ARBA" id="ARBA00022840"/>
    </source>
</evidence>
<evidence type="ECO:0000256" key="5">
    <source>
        <dbReference type="ARBA" id="ARBA00022679"/>
    </source>
</evidence>
<comment type="function">
    <text evidence="1 11">Catalyzes the reversible adenylation of nicotinate mononucleotide (NaMN) to nicotinic acid adenine dinucleotide (NaAD).</text>
</comment>
<dbReference type="Proteomes" id="UP000248079">
    <property type="component" value="Unassembled WGS sequence"/>
</dbReference>
<evidence type="ECO:0000256" key="2">
    <source>
        <dbReference type="ARBA" id="ARBA00005019"/>
    </source>
</evidence>
<comment type="caution">
    <text evidence="13">The sequence shown here is derived from an EMBL/GenBank/DDBJ whole genome shotgun (WGS) entry which is preliminary data.</text>
</comment>
<dbReference type="CDD" id="cd02165">
    <property type="entry name" value="NMNAT"/>
    <property type="match status" value="1"/>
</dbReference>
<dbReference type="EMBL" id="QFLI01000003">
    <property type="protein sequence ID" value="PXY01523.1"/>
    <property type="molecule type" value="Genomic_DNA"/>
</dbReference>
<dbReference type="SUPFAM" id="SSF52374">
    <property type="entry name" value="Nucleotidylyl transferase"/>
    <property type="match status" value="1"/>
</dbReference>
<evidence type="ECO:0000259" key="12">
    <source>
        <dbReference type="Pfam" id="PF01467"/>
    </source>
</evidence>
<keyword evidence="9 11" id="KW-0520">NAD</keyword>
<dbReference type="OrthoDB" id="5295945at2"/>
<sequence>MKLKIGLYFGSFNPIHIGHLAIANYMAEYSDLDQIWFVVSPQNPFKQKSSLLSDYHRLELVNRSIEAYPKLKASNIEFGLPKPSYTIDTLTYLKEKYSEYDFSLIMGSDNLKNFEKWKNYELILQEHDLYVYPRPGFKDKEVELNGTVHLVNAPLMEISSSFIREAIKEKKDIPYFMPEAAYNYLKEMHFYER</sequence>
<comment type="pathway">
    <text evidence="2 11">Cofactor biosynthesis; NAD(+) biosynthesis; deamido-NAD(+) from nicotinate D-ribonucleotide: step 1/1.</text>
</comment>
<dbReference type="HAMAP" id="MF_00244">
    <property type="entry name" value="NaMN_adenylyltr"/>
    <property type="match status" value="1"/>
</dbReference>
<dbReference type="NCBIfam" id="TIGR00125">
    <property type="entry name" value="cyt_tran_rel"/>
    <property type="match status" value="1"/>
</dbReference>